<protein>
    <submittedName>
        <fullName evidence="1">DUF1349 domain-containing protein</fullName>
    </submittedName>
</protein>
<dbReference type="Proteomes" id="UP000539146">
    <property type="component" value="Unassembled WGS sequence"/>
</dbReference>
<dbReference type="InterPro" id="IPR013320">
    <property type="entry name" value="ConA-like_dom_sf"/>
</dbReference>
<dbReference type="RefSeq" id="WP_175325618.1">
    <property type="nucleotide sequence ID" value="NZ_BAAAWP010000001.1"/>
</dbReference>
<dbReference type="Pfam" id="PF07081">
    <property type="entry name" value="DUF1349"/>
    <property type="match status" value="1"/>
</dbReference>
<evidence type="ECO:0000313" key="1">
    <source>
        <dbReference type="EMBL" id="NUU27762.1"/>
    </source>
</evidence>
<dbReference type="PANTHER" id="PTHR35332">
    <property type="entry name" value="REGULATION OF ENOLASE PROTEIN 1"/>
    <property type="match status" value="1"/>
</dbReference>
<name>A0A850DW23_9MICO</name>
<sequence>MSPAAPDLPGLPPLSWTGVDGVAMYDDRTGTLTLESAPGVDWTNDAGGGPQQHGATALAFAAPDGDFVLSARVRVPGERTTFDAGALALWADPCHWAKLCDEHSPHGEDMVVSVVTNDWSDDCNSRLLDAPAVHLRVARVGSAFAFHASSDGRTWDFVRTFRLRSGSAPLSVGFLAQAPTGDGCTAVFDEIAYAERTLPDLRDGR</sequence>
<reference evidence="1 2" key="1">
    <citation type="submission" date="2020-05" db="EMBL/GenBank/DDBJ databases">
        <title>Genome Sequencing of Type Strains.</title>
        <authorList>
            <person name="Lemaire J.F."/>
            <person name="Inderbitzin P."/>
            <person name="Gregorio O.A."/>
            <person name="Collins S.B."/>
            <person name="Wespe N."/>
            <person name="Knight-Connoni V."/>
        </authorList>
    </citation>
    <scope>NUCLEOTIDE SEQUENCE [LARGE SCALE GENOMIC DNA]</scope>
    <source>
        <strain evidence="1 2">DSM 20512</strain>
    </source>
</reference>
<accession>A0A850DW23</accession>
<dbReference type="EMBL" id="JABMCG010000093">
    <property type="protein sequence ID" value="NUU27762.1"/>
    <property type="molecule type" value="Genomic_DNA"/>
</dbReference>
<dbReference type="Gene3D" id="2.60.120.200">
    <property type="match status" value="1"/>
</dbReference>
<dbReference type="SUPFAM" id="SSF49899">
    <property type="entry name" value="Concanavalin A-like lectins/glucanases"/>
    <property type="match status" value="1"/>
</dbReference>
<gene>
    <name evidence="1" type="ORF">HP467_06500</name>
</gene>
<organism evidence="1 2">
    <name type="scientific">Curtobacterium citreum</name>
    <dbReference type="NCBI Taxonomy" id="2036"/>
    <lineage>
        <taxon>Bacteria</taxon>
        <taxon>Bacillati</taxon>
        <taxon>Actinomycetota</taxon>
        <taxon>Actinomycetes</taxon>
        <taxon>Micrococcales</taxon>
        <taxon>Microbacteriaceae</taxon>
        <taxon>Curtobacterium</taxon>
    </lineage>
</organism>
<dbReference type="InterPro" id="IPR009784">
    <property type="entry name" value="DUF1349"/>
</dbReference>
<dbReference type="PANTHER" id="PTHR35332:SF2">
    <property type="entry name" value="REGULATION OF ENOLASE PROTEIN 1"/>
    <property type="match status" value="1"/>
</dbReference>
<evidence type="ECO:0000313" key="2">
    <source>
        <dbReference type="Proteomes" id="UP000539146"/>
    </source>
</evidence>
<dbReference type="AlphaFoldDB" id="A0A850DW23"/>
<proteinExistence type="predicted"/>
<comment type="caution">
    <text evidence="1">The sequence shown here is derived from an EMBL/GenBank/DDBJ whole genome shotgun (WGS) entry which is preliminary data.</text>
</comment>